<evidence type="ECO:0000256" key="1">
    <source>
        <dbReference type="SAM" id="MobiDB-lite"/>
    </source>
</evidence>
<feature type="region of interest" description="Disordered" evidence="1">
    <location>
        <begin position="156"/>
        <end position="185"/>
    </location>
</feature>
<dbReference type="EMBL" id="JBAWTH010000070">
    <property type="protein sequence ID" value="KAL2280063.1"/>
    <property type="molecule type" value="Genomic_DNA"/>
</dbReference>
<dbReference type="Proteomes" id="UP001600888">
    <property type="component" value="Unassembled WGS sequence"/>
</dbReference>
<evidence type="ECO:0000313" key="2">
    <source>
        <dbReference type="EMBL" id="KAL2280063.1"/>
    </source>
</evidence>
<reference evidence="2 3" key="1">
    <citation type="submission" date="2024-03" db="EMBL/GenBank/DDBJ databases">
        <title>A high-quality draft genome sequence of Diaporthe vaccinii, a causative agent of upright dieback and viscid rot disease in cranberry plants.</title>
        <authorList>
            <person name="Sarrasin M."/>
            <person name="Lang B.F."/>
            <person name="Burger G."/>
        </authorList>
    </citation>
    <scope>NUCLEOTIDE SEQUENCE [LARGE SCALE GENOMIC DNA]</scope>
    <source>
        <strain evidence="2 3">IS7</strain>
    </source>
</reference>
<evidence type="ECO:0000313" key="3">
    <source>
        <dbReference type="Proteomes" id="UP001600888"/>
    </source>
</evidence>
<gene>
    <name evidence="2" type="ORF">FJTKL_13006</name>
</gene>
<protein>
    <submittedName>
        <fullName evidence="2">Uncharacterized protein</fullName>
    </submittedName>
</protein>
<keyword evidence="3" id="KW-1185">Reference proteome</keyword>
<proteinExistence type="predicted"/>
<comment type="caution">
    <text evidence="2">The sequence shown here is derived from an EMBL/GenBank/DDBJ whole genome shotgun (WGS) entry which is preliminary data.</text>
</comment>
<accession>A0ABR4ECG1</accession>
<sequence length="199" mass="23139">MPAIIRNCGFMWNYPPFELKLWILYEVAEYSLTCEGGIEVTEDNKQFVDHVNEMREVGVRATLNKHGYKCKEERDKKFLPAWLELLVLLKRLLIDLGDIRGILDNLTWFPVTGTMLINTLNGTVKLYPFEGTLILGGEEYTFTPFPLWRDGKLPIHPMSAPTETHQPSGRDDSKDEIDQEGTQERIVRYRYRDGVLRME</sequence>
<name>A0ABR4ECG1_9PEZI</name>
<organism evidence="2 3">
    <name type="scientific">Diaporthe vaccinii</name>
    <dbReference type="NCBI Taxonomy" id="105482"/>
    <lineage>
        <taxon>Eukaryota</taxon>
        <taxon>Fungi</taxon>
        <taxon>Dikarya</taxon>
        <taxon>Ascomycota</taxon>
        <taxon>Pezizomycotina</taxon>
        <taxon>Sordariomycetes</taxon>
        <taxon>Sordariomycetidae</taxon>
        <taxon>Diaporthales</taxon>
        <taxon>Diaporthaceae</taxon>
        <taxon>Diaporthe</taxon>
        <taxon>Diaporthe eres species complex</taxon>
    </lineage>
</organism>